<dbReference type="Pfam" id="PF13538">
    <property type="entry name" value="UvrD_C_2"/>
    <property type="match status" value="1"/>
</dbReference>
<dbReference type="GO" id="GO:0005524">
    <property type="term" value="F:ATP binding"/>
    <property type="evidence" value="ECO:0007669"/>
    <property type="project" value="UniProtKB-KW"/>
</dbReference>
<evidence type="ECO:0000256" key="8">
    <source>
        <dbReference type="ARBA" id="ARBA00023125"/>
    </source>
</evidence>
<sequence>MTTTEFDAQIAVSPEQKESNGTANLAAQFSAFMLRLNSEKNYSNELELASWLVSQRLEQGHVCLDLRSFSGRQVYFPGREQAVILPNYEDWLQALQASSVVGKPGEFRPLILDQQGRLYLQRYWRYEQCLAQAIYNKAQPNSLDFNVDMGILKKGVKQLFSTALQTEPDWQRVAVINAVLRRFCIISGGPGTGKTTTVIKLLILLVQQASDPLRIILGAPTGKAAARLQESIRSAKANLKINQNTLDQIPEEAVTLHRLLGVAPGVVSQRKRKQLAADVVIIDEASMIDLSLMVKLVEMLPSRCRLILLGDKDQLSSVSAGSVLSDLCQQTGQYSAALVQHVEQLGGDVIPLCDGVNSAIQDSVVILQKSYRFKEDSGIGRLAKYTLLGNESAFIQELKNQSSTDIAWIESKDETQTCTAALTAGYKAFFQVVHEHVTPEKIFSIFDRFRILAAHRHGRTGVDGLNARVEQIFQKEYAAKIYDQWYAGRPVMVLENNNLLGVANGDIGLVLHSVEHNNELRVFFESSGGEAKLLHPERLPRHETAFAITVHKSQGSEFEQIMFVLPEDNMPILSRELLYTAITRAKEKIILSGSELLFKQALKRSVVRSSGLMDQINTL</sequence>
<evidence type="ECO:0000313" key="12">
    <source>
        <dbReference type="EMBL" id="VAW85753.1"/>
    </source>
</evidence>
<reference evidence="12" key="1">
    <citation type="submission" date="2018-06" db="EMBL/GenBank/DDBJ databases">
        <authorList>
            <person name="Zhirakovskaya E."/>
        </authorList>
    </citation>
    <scope>NUCLEOTIDE SEQUENCE</scope>
</reference>
<keyword evidence="1" id="KW-0540">Nuclease</keyword>
<dbReference type="PANTHER" id="PTHR43788">
    <property type="entry name" value="DNA2/NAM7 HELICASE FAMILY MEMBER"/>
    <property type="match status" value="1"/>
</dbReference>
<dbReference type="GO" id="GO:0006310">
    <property type="term" value="P:DNA recombination"/>
    <property type="evidence" value="ECO:0007669"/>
    <property type="project" value="InterPro"/>
</dbReference>
<protein>
    <submittedName>
        <fullName evidence="12">Exodeoxyribonuclease V alpha chain</fullName>
        <ecNumber evidence="12">3.1.11.5</ecNumber>
    </submittedName>
</protein>
<dbReference type="GO" id="GO:0008854">
    <property type="term" value="F:exodeoxyribonuclease V activity"/>
    <property type="evidence" value="ECO:0007669"/>
    <property type="project" value="UniProtKB-EC"/>
</dbReference>
<evidence type="ECO:0000256" key="9">
    <source>
        <dbReference type="ARBA" id="ARBA00023204"/>
    </source>
</evidence>
<proteinExistence type="inferred from homology"/>
<dbReference type="InterPro" id="IPR003593">
    <property type="entry name" value="AAA+_ATPase"/>
</dbReference>
<dbReference type="GO" id="GO:0009338">
    <property type="term" value="C:exodeoxyribonuclease V complex"/>
    <property type="evidence" value="ECO:0007669"/>
    <property type="project" value="InterPro"/>
</dbReference>
<dbReference type="Gene3D" id="3.40.50.300">
    <property type="entry name" value="P-loop containing nucleotide triphosphate hydrolases"/>
    <property type="match status" value="3"/>
</dbReference>
<evidence type="ECO:0000256" key="5">
    <source>
        <dbReference type="ARBA" id="ARBA00022806"/>
    </source>
</evidence>
<evidence type="ECO:0000256" key="4">
    <source>
        <dbReference type="ARBA" id="ARBA00022801"/>
    </source>
</evidence>
<dbReference type="PANTHER" id="PTHR43788:SF6">
    <property type="entry name" value="DNA HELICASE B"/>
    <property type="match status" value="1"/>
</dbReference>
<dbReference type="SMART" id="SM00382">
    <property type="entry name" value="AAA"/>
    <property type="match status" value="1"/>
</dbReference>
<accession>A0A3B0ZC36</accession>
<evidence type="ECO:0000256" key="3">
    <source>
        <dbReference type="ARBA" id="ARBA00022763"/>
    </source>
</evidence>
<keyword evidence="8" id="KW-0238">DNA-binding</keyword>
<keyword evidence="10" id="KW-0413">Isomerase</keyword>
<dbReference type="InterPro" id="IPR006344">
    <property type="entry name" value="RecD"/>
</dbReference>
<keyword evidence="3" id="KW-0227">DNA damage</keyword>
<evidence type="ECO:0000256" key="1">
    <source>
        <dbReference type="ARBA" id="ARBA00022722"/>
    </source>
</evidence>
<dbReference type="HAMAP" id="MF_01487">
    <property type="entry name" value="RecD"/>
    <property type="match status" value="1"/>
</dbReference>
<dbReference type="GO" id="GO:0006302">
    <property type="term" value="P:double-strand break repair"/>
    <property type="evidence" value="ECO:0007669"/>
    <property type="project" value="InterPro"/>
</dbReference>
<dbReference type="InterPro" id="IPR027785">
    <property type="entry name" value="UvrD-like_helicase_C"/>
</dbReference>
<evidence type="ECO:0000256" key="7">
    <source>
        <dbReference type="ARBA" id="ARBA00022840"/>
    </source>
</evidence>
<dbReference type="NCBIfam" id="TIGR01447">
    <property type="entry name" value="recD"/>
    <property type="match status" value="1"/>
</dbReference>
<evidence type="ECO:0000256" key="10">
    <source>
        <dbReference type="ARBA" id="ARBA00023235"/>
    </source>
</evidence>
<dbReference type="Pfam" id="PF13245">
    <property type="entry name" value="AAA_19"/>
    <property type="match status" value="1"/>
</dbReference>
<dbReference type="InterPro" id="IPR050534">
    <property type="entry name" value="Coronavir_polyprotein_1ab"/>
</dbReference>
<evidence type="ECO:0000259" key="11">
    <source>
        <dbReference type="SMART" id="SM00382"/>
    </source>
</evidence>
<evidence type="ECO:0000256" key="6">
    <source>
        <dbReference type="ARBA" id="ARBA00022839"/>
    </source>
</evidence>
<keyword evidence="6" id="KW-0269">Exonuclease</keyword>
<name>A0A3B0ZC36_9ZZZZ</name>
<dbReference type="Pfam" id="PF21185">
    <property type="entry name" value="RecD_N"/>
    <property type="match status" value="1"/>
</dbReference>
<dbReference type="SUPFAM" id="SSF52540">
    <property type="entry name" value="P-loop containing nucleoside triphosphate hydrolases"/>
    <property type="match status" value="1"/>
</dbReference>
<dbReference type="CDD" id="cd18809">
    <property type="entry name" value="SF1_C_RecD"/>
    <property type="match status" value="1"/>
</dbReference>
<dbReference type="CDD" id="cd17933">
    <property type="entry name" value="DEXSc_RecD-like"/>
    <property type="match status" value="1"/>
</dbReference>
<evidence type="ECO:0000256" key="2">
    <source>
        <dbReference type="ARBA" id="ARBA00022741"/>
    </source>
</evidence>
<keyword evidence="9" id="KW-0234">DNA repair</keyword>
<gene>
    <name evidence="12" type="ORF">MNBD_GAMMA16-99</name>
</gene>
<keyword evidence="2" id="KW-0547">Nucleotide-binding</keyword>
<dbReference type="GO" id="GO:0003677">
    <property type="term" value="F:DNA binding"/>
    <property type="evidence" value="ECO:0007669"/>
    <property type="project" value="UniProtKB-KW"/>
</dbReference>
<dbReference type="EC" id="3.1.11.5" evidence="12"/>
<dbReference type="AlphaFoldDB" id="A0A3B0ZC36"/>
<keyword evidence="5" id="KW-0347">Helicase</keyword>
<keyword evidence="7" id="KW-0067">ATP-binding</keyword>
<organism evidence="12">
    <name type="scientific">hydrothermal vent metagenome</name>
    <dbReference type="NCBI Taxonomy" id="652676"/>
    <lineage>
        <taxon>unclassified sequences</taxon>
        <taxon>metagenomes</taxon>
        <taxon>ecological metagenomes</taxon>
    </lineage>
</organism>
<keyword evidence="4 12" id="KW-0378">Hydrolase</keyword>
<feature type="domain" description="AAA+ ATPase" evidence="11">
    <location>
        <begin position="180"/>
        <end position="331"/>
    </location>
</feature>
<dbReference type="EMBL" id="UOFO01000078">
    <property type="protein sequence ID" value="VAW85753.1"/>
    <property type="molecule type" value="Genomic_DNA"/>
</dbReference>
<dbReference type="InterPro" id="IPR049550">
    <property type="entry name" value="RecD_N"/>
</dbReference>
<dbReference type="InterPro" id="IPR041851">
    <property type="entry name" value="RecD_N_sf"/>
</dbReference>
<dbReference type="InterPro" id="IPR027417">
    <property type="entry name" value="P-loop_NTPase"/>
</dbReference>
<dbReference type="GO" id="GO:0017116">
    <property type="term" value="F:single-stranded DNA helicase activity"/>
    <property type="evidence" value="ECO:0007669"/>
    <property type="project" value="TreeGrafter"/>
</dbReference>
<dbReference type="Gene3D" id="1.10.10.1020">
    <property type="entry name" value="RecBCD complex, subunit RecD, N-terminal domain"/>
    <property type="match status" value="1"/>
</dbReference>